<reference evidence="2 3" key="1">
    <citation type="journal article" date="2019" name="Sci. Rep.">
        <title>Orb-weaving spider Araneus ventricosus genome elucidates the spidroin gene catalogue.</title>
        <authorList>
            <person name="Kono N."/>
            <person name="Nakamura H."/>
            <person name="Ohtoshi R."/>
            <person name="Moran D.A.P."/>
            <person name="Shinohara A."/>
            <person name="Yoshida Y."/>
            <person name="Fujiwara M."/>
            <person name="Mori M."/>
            <person name="Tomita M."/>
            <person name="Arakawa K."/>
        </authorList>
    </citation>
    <scope>NUCLEOTIDE SEQUENCE [LARGE SCALE GENOMIC DNA]</scope>
</reference>
<organism evidence="2 3">
    <name type="scientific">Araneus ventricosus</name>
    <name type="common">Orbweaver spider</name>
    <name type="synonym">Epeira ventricosa</name>
    <dbReference type="NCBI Taxonomy" id="182803"/>
    <lineage>
        <taxon>Eukaryota</taxon>
        <taxon>Metazoa</taxon>
        <taxon>Ecdysozoa</taxon>
        <taxon>Arthropoda</taxon>
        <taxon>Chelicerata</taxon>
        <taxon>Arachnida</taxon>
        <taxon>Araneae</taxon>
        <taxon>Araneomorphae</taxon>
        <taxon>Entelegynae</taxon>
        <taxon>Araneoidea</taxon>
        <taxon>Araneidae</taxon>
        <taxon>Araneus</taxon>
    </lineage>
</organism>
<name>A0A4Y2IKT1_ARAVE</name>
<feature type="region of interest" description="Disordered" evidence="1">
    <location>
        <begin position="80"/>
        <end position="99"/>
    </location>
</feature>
<accession>A0A4Y2IKT1</accession>
<comment type="caution">
    <text evidence="2">The sequence shown here is derived from an EMBL/GenBank/DDBJ whole genome shotgun (WGS) entry which is preliminary data.</text>
</comment>
<dbReference type="EMBL" id="BGPR01107042">
    <property type="protein sequence ID" value="GBM78235.1"/>
    <property type="molecule type" value="Genomic_DNA"/>
</dbReference>
<sequence>SVKRKSSTTGVISEQNESGPNVSSMIYAASDEESEISIEESKWRSFNKEKKIFLESLEVAIKNASLVSKNISEYSNSLLKSDFSPRNKESDELSEELTD</sequence>
<gene>
    <name evidence="2" type="ORF">AVEN_153102_1</name>
</gene>
<keyword evidence="3" id="KW-1185">Reference proteome</keyword>
<feature type="region of interest" description="Disordered" evidence="1">
    <location>
        <begin position="1"/>
        <end position="23"/>
    </location>
</feature>
<evidence type="ECO:0000256" key="1">
    <source>
        <dbReference type="SAM" id="MobiDB-lite"/>
    </source>
</evidence>
<evidence type="ECO:0000313" key="3">
    <source>
        <dbReference type="Proteomes" id="UP000499080"/>
    </source>
</evidence>
<feature type="compositionally biased region" description="Polar residues" evidence="1">
    <location>
        <begin position="7"/>
        <end position="23"/>
    </location>
</feature>
<dbReference type="AlphaFoldDB" id="A0A4Y2IKT1"/>
<feature type="non-terminal residue" evidence="2">
    <location>
        <position position="1"/>
    </location>
</feature>
<evidence type="ECO:0000313" key="2">
    <source>
        <dbReference type="EMBL" id="GBM78235.1"/>
    </source>
</evidence>
<protein>
    <submittedName>
        <fullName evidence="2">Uncharacterized protein</fullName>
    </submittedName>
</protein>
<dbReference type="Proteomes" id="UP000499080">
    <property type="component" value="Unassembled WGS sequence"/>
</dbReference>
<proteinExistence type="predicted"/>